<dbReference type="RefSeq" id="WP_120181438.1">
    <property type="nucleotide sequence ID" value="NZ_CBINCU010000008.1"/>
</dbReference>
<feature type="transmembrane region" description="Helical" evidence="1">
    <location>
        <begin position="38"/>
        <end position="59"/>
    </location>
</feature>
<sequence>MVNANNPSHIKLIIIGVFVGLFGIYIKQAIYHSMVVDLLGWAITFIGAAISIIGVMRILKD</sequence>
<dbReference type="EMBL" id="MBTA01000012">
    <property type="protein sequence ID" value="RKD17247.1"/>
    <property type="molecule type" value="Genomic_DNA"/>
</dbReference>
<evidence type="ECO:0000256" key="1">
    <source>
        <dbReference type="SAM" id="Phobius"/>
    </source>
</evidence>
<feature type="transmembrane region" description="Helical" evidence="1">
    <location>
        <begin position="12"/>
        <end position="32"/>
    </location>
</feature>
<keyword evidence="1" id="KW-0472">Membrane</keyword>
<dbReference type="Proteomes" id="UP000283433">
    <property type="component" value="Unassembled WGS sequence"/>
</dbReference>
<keyword evidence="1" id="KW-0812">Transmembrane</keyword>
<proteinExistence type="predicted"/>
<dbReference type="AlphaFoldDB" id="A0A419S7C1"/>
<protein>
    <submittedName>
        <fullName evidence="2">Uncharacterized protein</fullName>
    </submittedName>
</protein>
<evidence type="ECO:0000313" key="3">
    <source>
        <dbReference type="Proteomes" id="UP000283433"/>
    </source>
</evidence>
<organism evidence="2 3">
    <name type="scientific">Pelobium manganitolerans</name>
    <dbReference type="NCBI Taxonomy" id="1842495"/>
    <lineage>
        <taxon>Bacteria</taxon>
        <taxon>Pseudomonadati</taxon>
        <taxon>Bacteroidota</taxon>
        <taxon>Sphingobacteriia</taxon>
        <taxon>Sphingobacteriales</taxon>
        <taxon>Sphingobacteriaceae</taxon>
        <taxon>Pelobium</taxon>
    </lineage>
</organism>
<name>A0A419S7C1_9SPHI</name>
<accession>A0A419S7C1</accession>
<comment type="caution">
    <text evidence="2">The sequence shown here is derived from an EMBL/GenBank/DDBJ whole genome shotgun (WGS) entry which is preliminary data.</text>
</comment>
<evidence type="ECO:0000313" key="2">
    <source>
        <dbReference type="EMBL" id="RKD17247.1"/>
    </source>
</evidence>
<keyword evidence="1" id="KW-1133">Transmembrane helix</keyword>
<keyword evidence="3" id="KW-1185">Reference proteome</keyword>
<reference evidence="2 3" key="1">
    <citation type="submission" date="2016-07" db="EMBL/GenBank/DDBJ databases">
        <title>Genome of Pelobium manganitolerans.</title>
        <authorList>
            <person name="Wu S."/>
            <person name="Wang G."/>
        </authorList>
    </citation>
    <scope>NUCLEOTIDE SEQUENCE [LARGE SCALE GENOMIC DNA]</scope>
    <source>
        <strain evidence="2 3">YS-25</strain>
    </source>
</reference>
<gene>
    <name evidence="2" type="ORF">BCY91_03655</name>
</gene>
<dbReference type="OrthoDB" id="771447at2"/>